<dbReference type="Gene3D" id="3.40.190.10">
    <property type="entry name" value="Periplasmic binding protein-like II"/>
    <property type="match status" value="2"/>
</dbReference>
<evidence type="ECO:0000256" key="1">
    <source>
        <dbReference type="ARBA" id="ARBA00022729"/>
    </source>
</evidence>
<reference evidence="5 6" key="1">
    <citation type="journal article" date="2010" name="J. Bacteriol.">
        <title>Biochemical characterization of a novel indole prenyltransferase from Streptomyces sp. SN-593.</title>
        <authorList>
            <person name="Takahashi S."/>
            <person name="Takagi H."/>
            <person name="Toyoda A."/>
            <person name="Uramoto M."/>
            <person name="Nogawa T."/>
            <person name="Ueki M."/>
            <person name="Sakaki Y."/>
            <person name="Osada H."/>
        </authorList>
    </citation>
    <scope>NUCLEOTIDE SEQUENCE [LARGE SCALE GENOMIC DNA]</scope>
    <source>
        <strain evidence="5 6">SN-593</strain>
    </source>
</reference>
<feature type="domain" description="Solute-binding protein family 3/N-terminal" evidence="4">
    <location>
        <begin position="68"/>
        <end position="296"/>
    </location>
</feature>
<evidence type="ECO:0000256" key="3">
    <source>
        <dbReference type="SAM" id="SignalP"/>
    </source>
</evidence>
<reference evidence="5 6" key="4">
    <citation type="journal article" date="2020" name="Sci. Rep.">
        <title>beta-carboline chemical signals induce reveromycin production through a LuxR family regulator in Streptomyces sp. SN-593.</title>
        <authorList>
            <person name="Panthee S."/>
            <person name="Kito N."/>
            <person name="Hayashi T."/>
            <person name="Shimizu T."/>
            <person name="Ishikawa J."/>
            <person name="Hamamoto H."/>
            <person name="Osada H."/>
            <person name="Takahashi S."/>
        </authorList>
    </citation>
    <scope>NUCLEOTIDE SEQUENCE [LARGE SCALE GENOMIC DNA]</scope>
    <source>
        <strain evidence="5 6">SN-593</strain>
    </source>
</reference>
<dbReference type="SUPFAM" id="SSF53850">
    <property type="entry name" value="Periplasmic binding protein-like II"/>
    <property type="match status" value="1"/>
</dbReference>
<sequence>MSPSPARHRRLLVLPAIAATMAAVLSACSSSSSGSGDTPSAASSAGASSGSYASLQQMVPGSYKSAGTIHLATDFAEPPLMFAKGTSQPGLVFSVTEEAAKRLGLTVTPVLIADSSTWPTALSAKRVDMLPTFNDTTERQQAGYTFVDWAYNSIVFDVPKGNPKKITGWDSVCGRTIGMIAGTTQVAITNAESARCVADGDPKINVRTYSGGTQTLAALQSGQIDAQIGSGLSSPYAAEHGASYEVVSNFQTYAQNMGFGFRKDDAALADALAASLNSMIKDGTYQKLFQQYGLSSSAKTSVTRDKAASAVPSVAPSPAPSVLTAG</sequence>
<organism evidence="5 6">
    <name type="scientific">Actinacidiphila reveromycinica</name>
    <dbReference type="NCBI Taxonomy" id="659352"/>
    <lineage>
        <taxon>Bacteria</taxon>
        <taxon>Bacillati</taxon>
        <taxon>Actinomycetota</taxon>
        <taxon>Actinomycetes</taxon>
        <taxon>Kitasatosporales</taxon>
        <taxon>Streptomycetaceae</taxon>
        <taxon>Actinacidiphila</taxon>
    </lineage>
</organism>
<evidence type="ECO:0000313" key="6">
    <source>
        <dbReference type="Proteomes" id="UP000595703"/>
    </source>
</evidence>
<evidence type="ECO:0000259" key="4">
    <source>
        <dbReference type="SMART" id="SM00062"/>
    </source>
</evidence>
<dbReference type="PANTHER" id="PTHR35936:SF17">
    <property type="entry name" value="ARGININE-BINDING EXTRACELLULAR PROTEIN ARTP"/>
    <property type="match status" value="1"/>
</dbReference>
<keyword evidence="1 3" id="KW-0732">Signal</keyword>
<gene>
    <name evidence="5" type="ORF">RVR_361</name>
</gene>
<dbReference type="EMBL" id="AP018365">
    <property type="protein sequence ID" value="BBA95483.1"/>
    <property type="molecule type" value="Genomic_DNA"/>
</dbReference>
<dbReference type="PANTHER" id="PTHR35936">
    <property type="entry name" value="MEMBRANE-BOUND LYTIC MUREIN TRANSGLYCOSYLASE F"/>
    <property type="match status" value="1"/>
</dbReference>
<dbReference type="PROSITE" id="PS51257">
    <property type="entry name" value="PROKAR_LIPOPROTEIN"/>
    <property type="match status" value="1"/>
</dbReference>
<feature type="signal peptide" evidence="3">
    <location>
        <begin position="1"/>
        <end position="18"/>
    </location>
</feature>
<evidence type="ECO:0000256" key="2">
    <source>
        <dbReference type="SAM" id="MobiDB-lite"/>
    </source>
</evidence>
<dbReference type="AlphaFoldDB" id="A0A7U3UMV4"/>
<dbReference type="Pfam" id="PF00497">
    <property type="entry name" value="SBP_bac_3"/>
    <property type="match status" value="1"/>
</dbReference>
<dbReference type="SMART" id="SM00062">
    <property type="entry name" value="PBPb"/>
    <property type="match status" value="1"/>
</dbReference>
<feature type="chain" id="PRO_5039672317" evidence="3">
    <location>
        <begin position="19"/>
        <end position="326"/>
    </location>
</feature>
<accession>A0A7U3UMV4</accession>
<reference evidence="5 6" key="2">
    <citation type="journal article" date="2011" name="J. Antibiot.">
        <title>Furaquinocins I and J: novel polyketide isoprenoid hybrid compounds from Streptomyces reveromyceticus SN-593.</title>
        <authorList>
            <person name="Panthee S."/>
            <person name="Takahashi S."/>
            <person name="Takagi H."/>
            <person name="Nogawa T."/>
            <person name="Oowada E."/>
            <person name="Uramoto M."/>
            <person name="Osada H."/>
        </authorList>
    </citation>
    <scope>NUCLEOTIDE SEQUENCE [LARGE SCALE GENOMIC DNA]</scope>
    <source>
        <strain evidence="5 6">SN-593</strain>
    </source>
</reference>
<feature type="region of interest" description="Disordered" evidence="2">
    <location>
        <begin position="304"/>
        <end position="326"/>
    </location>
</feature>
<protein>
    <submittedName>
        <fullName evidence="5">Putative secreted protein</fullName>
    </submittedName>
</protein>
<reference evidence="5 6" key="3">
    <citation type="journal article" date="2011" name="Nat. Chem. Biol.">
        <title>Reveromycin A biosynthesis uses RevG and RevJ for stereospecific spiroacetal formation.</title>
        <authorList>
            <person name="Takahashi S."/>
            <person name="Toyoda A."/>
            <person name="Sekiyama Y."/>
            <person name="Takagi H."/>
            <person name="Nogawa T."/>
            <person name="Uramoto M."/>
            <person name="Suzuki R."/>
            <person name="Koshino H."/>
            <person name="Kumano T."/>
            <person name="Panthee S."/>
            <person name="Dairi T."/>
            <person name="Ishikawa J."/>
            <person name="Ikeda H."/>
            <person name="Sakaki Y."/>
            <person name="Osada H."/>
        </authorList>
    </citation>
    <scope>NUCLEOTIDE SEQUENCE [LARGE SCALE GENOMIC DNA]</scope>
    <source>
        <strain evidence="5 6">SN-593</strain>
    </source>
</reference>
<dbReference type="RefSeq" id="WP_202232010.1">
    <property type="nucleotide sequence ID" value="NZ_AP018365.1"/>
</dbReference>
<name>A0A7U3UMV4_9ACTN</name>
<evidence type="ECO:0000313" key="5">
    <source>
        <dbReference type="EMBL" id="BBA95483.1"/>
    </source>
</evidence>
<feature type="compositionally biased region" description="Low complexity" evidence="2">
    <location>
        <begin position="308"/>
        <end position="326"/>
    </location>
</feature>
<dbReference type="KEGG" id="arev:RVR_361"/>
<dbReference type="InterPro" id="IPR001638">
    <property type="entry name" value="Solute-binding_3/MltF_N"/>
</dbReference>
<keyword evidence="6" id="KW-1185">Reference proteome</keyword>
<proteinExistence type="predicted"/>
<dbReference type="Proteomes" id="UP000595703">
    <property type="component" value="Chromosome"/>
</dbReference>